<dbReference type="Pfam" id="PF20237">
    <property type="entry name" value="DUF6594"/>
    <property type="match status" value="1"/>
</dbReference>
<accession>A0A8H4RIK1</accession>
<feature type="transmembrane region" description="Helical" evidence="1">
    <location>
        <begin position="201"/>
        <end position="219"/>
    </location>
</feature>
<keyword evidence="1" id="KW-0472">Membrane</keyword>
<comment type="caution">
    <text evidence="3">The sequence shown here is derived from an EMBL/GenBank/DDBJ whole genome shotgun (WGS) entry which is preliminary data.</text>
</comment>
<sequence length="355" mass="39979">MLEQRLEQVDQQEKCLLFLGKSRCDKNADRASLLSELETSLADYDNFAERTCRVLSFGPAQRRDVESLQNWLEGTGCLAREETAYLTQHQELISLAPVGDNAVMQLEAWVEDKLIRFYRGFRNKRLHDVSTDENVYIYSGSMIKRTPKVLLLFLITLLLLMPVVICNVISTNSIRIIIIIASTISYLLILSMLTKSRTMELIIAGATYATILIVFISAGDVTAASTVLHNLIEALENAEPASSNLIKEAGFSWSESDLLTCRQLFRKIVKGFDEKYYALAQAGLRIKQLEARVEQLEPRKRRKVQTSPNSKFADIQAIKKAQIEAGDREIDEDESNSSIESIATSDCIEVRDLSS</sequence>
<dbReference type="Proteomes" id="UP000566819">
    <property type="component" value="Unassembled WGS sequence"/>
</dbReference>
<evidence type="ECO:0000259" key="2">
    <source>
        <dbReference type="Pfam" id="PF20237"/>
    </source>
</evidence>
<evidence type="ECO:0000256" key="1">
    <source>
        <dbReference type="SAM" id="Phobius"/>
    </source>
</evidence>
<reference evidence="3 4" key="1">
    <citation type="submission" date="2020-03" db="EMBL/GenBank/DDBJ databases">
        <title>Draft Genome Sequence of Cudoniella acicularis.</title>
        <authorList>
            <person name="Buettner E."/>
            <person name="Kellner H."/>
        </authorList>
    </citation>
    <scope>NUCLEOTIDE SEQUENCE [LARGE SCALE GENOMIC DNA]</scope>
    <source>
        <strain evidence="3 4">DSM 108380</strain>
    </source>
</reference>
<gene>
    <name evidence="3" type="ORF">G7Y89_g7386</name>
</gene>
<dbReference type="PANTHER" id="PTHR34502:SF5">
    <property type="entry name" value="DUF6594 DOMAIN-CONTAINING PROTEIN"/>
    <property type="match status" value="1"/>
</dbReference>
<dbReference type="EMBL" id="JAAMPI010000517">
    <property type="protein sequence ID" value="KAF4630754.1"/>
    <property type="molecule type" value="Genomic_DNA"/>
</dbReference>
<dbReference type="OrthoDB" id="5341582at2759"/>
<proteinExistence type="predicted"/>
<feature type="transmembrane region" description="Helical" evidence="1">
    <location>
        <begin position="149"/>
        <end position="170"/>
    </location>
</feature>
<dbReference type="InterPro" id="IPR046529">
    <property type="entry name" value="DUF6594"/>
</dbReference>
<protein>
    <recommendedName>
        <fullName evidence="2">DUF6594 domain-containing protein</fullName>
    </recommendedName>
</protein>
<keyword evidence="1" id="KW-1133">Transmembrane helix</keyword>
<dbReference type="PANTHER" id="PTHR34502">
    <property type="entry name" value="DUF6594 DOMAIN-CONTAINING PROTEIN-RELATED"/>
    <property type="match status" value="1"/>
</dbReference>
<keyword evidence="4" id="KW-1185">Reference proteome</keyword>
<name>A0A8H4RIK1_9HELO</name>
<dbReference type="AlphaFoldDB" id="A0A8H4RIK1"/>
<evidence type="ECO:0000313" key="3">
    <source>
        <dbReference type="EMBL" id="KAF4630754.1"/>
    </source>
</evidence>
<feature type="domain" description="DUF6594" evidence="2">
    <location>
        <begin position="2"/>
        <end position="212"/>
    </location>
</feature>
<organism evidence="3 4">
    <name type="scientific">Cudoniella acicularis</name>
    <dbReference type="NCBI Taxonomy" id="354080"/>
    <lineage>
        <taxon>Eukaryota</taxon>
        <taxon>Fungi</taxon>
        <taxon>Dikarya</taxon>
        <taxon>Ascomycota</taxon>
        <taxon>Pezizomycotina</taxon>
        <taxon>Leotiomycetes</taxon>
        <taxon>Helotiales</taxon>
        <taxon>Tricladiaceae</taxon>
        <taxon>Cudoniella</taxon>
    </lineage>
</organism>
<keyword evidence="1" id="KW-0812">Transmembrane</keyword>
<feature type="transmembrane region" description="Helical" evidence="1">
    <location>
        <begin position="176"/>
        <end position="194"/>
    </location>
</feature>
<evidence type="ECO:0000313" key="4">
    <source>
        <dbReference type="Proteomes" id="UP000566819"/>
    </source>
</evidence>